<organism evidence="2 3">
    <name type="scientific">Paenibacillus soyae</name>
    <dbReference type="NCBI Taxonomy" id="2969249"/>
    <lineage>
        <taxon>Bacteria</taxon>
        <taxon>Bacillati</taxon>
        <taxon>Bacillota</taxon>
        <taxon>Bacilli</taxon>
        <taxon>Bacillales</taxon>
        <taxon>Paenibacillaceae</taxon>
        <taxon>Paenibacillus</taxon>
    </lineage>
</organism>
<evidence type="ECO:0000313" key="2">
    <source>
        <dbReference type="EMBL" id="MCR2806898.1"/>
    </source>
</evidence>
<evidence type="ECO:0000313" key="3">
    <source>
        <dbReference type="Proteomes" id="UP001141950"/>
    </source>
</evidence>
<feature type="transmembrane region" description="Helical" evidence="1">
    <location>
        <begin position="61"/>
        <end position="78"/>
    </location>
</feature>
<sequence>MALIIATFENSVFLELAISALEQRDIPRMNIFAAPLDKRTEPRALFDTVHSADGFSMLDSSAVLGTVFMLLGAIYGYILPWGPIIWGIIGALFGMTSGFLLKLWLVKRNKYGAKKITAEIVLMIRCEDTQWESIQQMLWEHQALGMARIHTP</sequence>
<keyword evidence="1" id="KW-0472">Membrane</keyword>
<dbReference type="RefSeq" id="WP_257450857.1">
    <property type="nucleotide sequence ID" value="NZ_JANIPJ010000021.1"/>
</dbReference>
<protein>
    <submittedName>
        <fullName evidence="2">Uncharacterized protein</fullName>
    </submittedName>
</protein>
<proteinExistence type="predicted"/>
<name>A0A9X2MVY8_9BACL</name>
<gene>
    <name evidence="2" type="ORF">NQZ67_23725</name>
</gene>
<accession>A0A9X2MVY8</accession>
<feature type="transmembrane region" description="Helical" evidence="1">
    <location>
        <begin position="84"/>
        <end position="105"/>
    </location>
</feature>
<reference evidence="2" key="1">
    <citation type="submission" date="2022-08" db="EMBL/GenBank/DDBJ databases">
        <title>The genomic sequence of strain Paenibacillus sp. SCIV0701.</title>
        <authorList>
            <person name="Zhao H."/>
        </authorList>
    </citation>
    <scope>NUCLEOTIDE SEQUENCE</scope>
    <source>
        <strain evidence="2">SCIV0701</strain>
    </source>
</reference>
<dbReference type="Proteomes" id="UP001141950">
    <property type="component" value="Unassembled WGS sequence"/>
</dbReference>
<evidence type="ECO:0000256" key="1">
    <source>
        <dbReference type="SAM" id="Phobius"/>
    </source>
</evidence>
<dbReference type="EMBL" id="JANIPJ010000021">
    <property type="protein sequence ID" value="MCR2806898.1"/>
    <property type="molecule type" value="Genomic_DNA"/>
</dbReference>
<keyword evidence="3" id="KW-1185">Reference proteome</keyword>
<keyword evidence="1" id="KW-0812">Transmembrane</keyword>
<dbReference type="AlphaFoldDB" id="A0A9X2MVY8"/>
<comment type="caution">
    <text evidence="2">The sequence shown here is derived from an EMBL/GenBank/DDBJ whole genome shotgun (WGS) entry which is preliminary data.</text>
</comment>
<keyword evidence="1" id="KW-1133">Transmembrane helix</keyword>